<organism evidence="9 10">
    <name type="scientific">Cadophora malorum</name>
    <dbReference type="NCBI Taxonomy" id="108018"/>
    <lineage>
        <taxon>Eukaryota</taxon>
        <taxon>Fungi</taxon>
        <taxon>Dikarya</taxon>
        <taxon>Ascomycota</taxon>
        <taxon>Pezizomycotina</taxon>
        <taxon>Leotiomycetes</taxon>
        <taxon>Helotiales</taxon>
        <taxon>Ploettnerulaceae</taxon>
        <taxon>Cadophora</taxon>
    </lineage>
</organism>
<evidence type="ECO:0000256" key="5">
    <source>
        <dbReference type="ARBA" id="ARBA00023163"/>
    </source>
</evidence>
<protein>
    <submittedName>
        <fullName evidence="9">Uncharacterized protein</fullName>
    </submittedName>
</protein>
<evidence type="ECO:0000256" key="6">
    <source>
        <dbReference type="ARBA" id="ARBA00023242"/>
    </source>
</evidence>
<dbReference type="GO" id="GO:0003677">
    <property type="term" value="F:DNA binding"/>
    <property type="evidence" value="ECO:0007669"/>
    <property type="project" value="UniProtKB-KW"/>
</dbReference>
<dbReference type="InterPro" id="IPR028018">
    <property type="entry name" value="DUF4646"/>
</dbReference>
<reference evidence="9" key="1">
    <citation type="submission" date="2021-02" db="EMBL/GenBank/DDBJ databases">
        <title>Genome sequence Cadophora malorum strain M34.</title>
        <authorList>
            <person name="Stefanovic E."/>
            <person name="Vu D."/>
            <person name="Scully C."/>
            <person name="Dijksterhuis J."/>
            <person name="Roader J."/>
            <person name="Houbraken J."/>
        </authorList>
    </citation>
    <scope>NUCLEOTIDE SEQUENCE</scope>
    <source>
        <strain evidence="9">M34</strain>
    </source>
</reference>
<evidence type="ECO:0000256" key="3">
    <source>
        <dbReference type="ARBA" id="ARBA00023015"/>
    </source>
</evidence>
<evidence type="ECO:0000313" key="10">
    <source>
        <dbReference type="Proteomes" id="UP000664132"/>
    </source>
</evidence>
<keyword evidence="4" id="KW-0238">DNA-binding</keyword>
<keyword evidence="8" id="KW-0812">Transmembrane</keyword>
<keyword evidence="3" id="KW-0805">Transcription regulation</keyword>
<evidence type="ECO:0000256" key="4">
    <source>
        <dbReference type="ARBA" id="ARBA00023125"/>
    </source>
</evidence>
<feature type="region of interest" description="Disordered" evidence="7">
    <location>
        <begin position="716"/>
        <end position="738"/>
    </location>
</feature>
<keyword evidence="2" id="KW-0862">Zinc</keyword>
<feature type="transmembrane region" description="Helical" evidence="8">
    <location>
        <begin position="538"/>
        <end position="565"/>
    </location>
</feature>
<dbReference type="PANTHER" id="PTHR36206">
    <property type="entry name" value="ASPERCRYPTIN BIOSYNTHESIS CLUSTER-SPECIFIC TRANSCRIPTION REGULATOR ATNN-RELATED"/>
    <property type="match status" value="1"/>
</dbReference>
<dbReference type="PANTHER" id="PTHR36206:SF12">
    <property type="entry name" value="ASPERCRYPTIN BIOSYNTHESIS CLUSTER-SPECIFIC TRANSCRIPTION REGULATOR ATNN-RELATED"/>
    <property type="match status" value="1"/>
</dbReference>
<dbReference type="OrthoDB" id="2593732at2759"/>
<dbReference type="EMBL" id="JAFJYH010000452">
    <property type="protein sequence ID" value="KAG4411644.1"/>
    <property type="molecule type" value="Genomic_DNA"/>
</dbReference>
<keyword evidence="1" id="KW-0479">Metal-binding</keyword>
<evidence type="ECO:0000256" key="7">
    <source>
        <dbReference type="SAM" id="MobiDB-lite"/>
    </source>
</evidence>
<name>A0A8H7W5J4_9HELO</name>
<keyword evidence="10" id="KW-1185">Reference proteome</keyword>
<keyword evidence="8" id="KW-1133">Transmembrane helix</keyword>
<accession>A0A8H7W5J4</accession>
<dbReference type="Pfam" id="PF15496">
    <property type="entry name" value="DUF4646"/>
    <property type="match status" value="1"/>
</dbReference>
<evidence type="ECO:0000313" key="9">
    <source>
        <dbReference type="EMBL" id="KAG4411644.1"/>
    </source>
</evidence>
<evidence type="ECO:0000256" key="1">
    <source>
        <dbReference type="ARBA" id="ARBA00022723"/>
    </source>
</evidence>
<dbReference type="Proteomes" id="UP000664132">
    <property type="component" value="Unassembled WGS sequence"/>
</dbReference>
<dbReference type="GO" id="GO:0046872">
    <property type="term" value="F:metal ion binding"/>
    <property type="evidence" value="ECO:0007669"/>
    <property type="project" value="UniProtKB-KW"/>
</dbReference>
<proteinExistence type="predicted"/>
<keyword evidence="5" id="KW-0804">Transcription</keyword>
<dbReference type="InterPro" id="IPR052360">
    <property type="entry name" value="Transcr_Regulatory_Proteins"/>
</dbReference>
<comment type="caution">
    <text evidence="9">The sequence shown here is derived from an EMBL/GenBank/DDBJ whole genome shotgun (WGS) entry which is preliminary data.</text>
</comment>
<keyword evidence="6" id="KW-0539">Nucleus</keyword>
<sequence>MASRKLVSRTMVTRDESETMIQAMRVEGAKAKRKRHPKRKTGCITCKARRMSQAESAVWHSVLALGTLHEQGSLDDEDQRALQHRSGLNHYNKAIADLTKSTDPESQSAEVVLVSCIVFVCVEIVLGNIKKAMSHLQAGMQIIRSSVTPGSLPSFYQSNGQLIKTNVVPIFEHFNGQSFIYGRSLMPAIEKFLNRADDVPTTFSNCREAVALHTSLLSTAQQFAVTTLNPPNLASDEYARLLNEKHNLQQNIRRWSSAAQTLIQNSQLTKDERGKILQIQGSHKMASIWAFNAINTDEMSFDALAHDFDAVIRQCRLNLNKCSKFVEEPEVSRSTKSLLRLQSISPLFVVATKCRNSTIRRQALTLLRRSPLNQGFWDSKKVVRVAERIIELEEQGLEDLRDPTGLLVPSEWARIQAMAEKFSLGMEPLSPFVSTPVDASPLSSVAELSSQWQGPVNTQSPDELELPEYSMSQSLYPTLGEYRSLHFRAFSIATDTSSLSSGFPYSQRLVELGISPDQWLQFSNQVVSAAKLTRTEDMAAWTTGVATGTGAFALLFILGPVIGYYTGKSIHKKTVVTKVKEKLAEEGSLRSVFRQWNDGVFGERGVQAMLCPPTESGEVVFDGWPGATPKDLERESRRLARKFRIVLMPFDARIHSLGTSSLQESAVSPQSDVLDSWSPVSPLAMEMGTSSQQLRELQSNAVARSELPARTSSLQMVELPSEQSRPIAFELDGKSTTQ</sequence>
<dbReference type="InterPro" id="IPR021858">
    <property type="entry name" value="Fun_TF"/>
</dbReference>
<evidence type="ECO:0000256" key="8">
    <source>
        <dbReference type="SAM" id="Phobius"/>
    </source>
</evidence>
<evidence type="ECO:0000256" key="2">
    <source>
        <dbReference type="ARBA" id="ARBA00022833"/>
    </source>
</evidence>
<dbReference type="Pfam" id="PF11951">
    <property type="entry name" value="Fungal_trans_2"/>
    <property type="match status" value="1"/>
</dbReference>
<dbReference type="AlphaFoldDB" id="A0A8H7W5J4"/>
<keyword evidence="8" id="KW-0472">Membrane</keyword>
<gene>
    <name evidence="9" type="ORF">IFR04_015215</name>
</gene>